<sequence length="152" mass="17033">MKLPFLLVSLSLLILQIHSSRPVVDKTQPIYMRPLDHAQDQAQGEISDKHPLNKTITCHGACYFYIQKNDLIGGYLFSSSCELHKLGRFSGDNCNTVKAQHMIRCACKENMCNSPSHIDIPSKMKIFENLMHQRELAKGDANNSTVQSGSAK</sequence>
<evidence type="ECO:0000313" key="2">
    <source>
        <dbReference type="Proteomes" id="UP000005239"/>
    </source>
</evidence>
<proteinExistence type="predicted"/>
<accession>A0A8R1UNF1</accession>
<dbReference type="EnsemblMetazoa" id="PPA36673.1">
    <property type="protein sequence ID" value="PPA36673.1"/>
    <property type="gene ID" value="WBGene00275042"/>
</dbReference>
<dbReference type="AlphaFoldDB" id="A0A2A6BR39"/>
<dbReference type="Proteomes" id="UP000005239">
    <property type="component" value="Unassembled WGS sequence"/>
</dbReference>
<reference evidence="1" key="2">
    <citation type="submission" date="2022-06" db="UniProtKB">
        <authorList>
            <consortium name="EnsemblMetazoa"/>
        </authorList>
    </citation>
    <scope>IDENTIFICATION</scope>
    <source>
        <strain evidence="1">PS312</strain>
    </source>
</reference>
<accession>A0A2A6BR39</accession>
<name>A0A2A6BR39_PRIPA</name>
<reference evidence="2" key="1">
    <citation type="journal article" date="2008" name="Nat. Genet.">
        <title>The Pristionchus pacificus genome provides a unique perspective on nematode lifestyle and parasitism.</title>
        <authorList>
            <person name="Dieterich C."/>
            <person name="Clifton S.W."/>
            <person name="Schuster L.N."/>
            <person name="Chinwalla A."/>
            <person name="Delehaunty K."/>
            <person name="Dinkelacker I."/>
            <person name="Fulton L."/>
            <person name="Fulton R."/>
            <person name="Godfrey J."/>
            <person name="Minx P."/>
            <person name="Mitreva M."/>
            <person name="Roeseler W."/>
            <person name="Tian H."/>
            <person name="Witte H."/>
            <person name="Yang S.P."/>
            <person name="Wilson R.K."/>
            <person name="Sommer R.J."/>
        </authorList>
    </citation>
    <scope>NUCLEOTIDE SEQUENCE [LARGE SCALE GENOMIC DNA]</scope>
    <source>
        <strain evidence="2">PS312</strain>
    </source>
</reference>
<evidence type="ECO:0000313" key="1">
    <source>
        <dbReference type="EnsemblMetazoa" id="PPA36673.1"/>
    </source>
</evidence>
<protein>
    <submittedName>
        <fullName evidence="1">Uncharacterized protein</fullName>
    </submittedName>
</protein>
<organism evidence="1 2">
    <name type="scientific">Pristionchus pacificus</name>
    <name type="common">Parasitic nematode worm</name>
    <dbReference type="NCBI Taxonomy" id="54126"/>
    <lineage>
        <taxon>Eukaryota</taxon>
        <taxon>Metazoa</taxon>
        <taxon>Ecdysozoa</taxon>
        <taxon>Nematoda</taxon>
        <taxon>Chromadorea</taxon>
        <taxon>Rhabditida</taxon>
        <taxon>Rhabditina</taxon>
        <taxon>Diplogasteromorpha</taxon>
        <taxon>Diplogasteroidea</taxon>
        <taxon>Neodiplogasteridae</taxon>
        <taxon>Pristionchus</taxon>
    </lineage>
</organism>
<gene>
    <name evidence="1" type="primary">WBGene00275042</name>
</gene>
<keyword evidence="2" id="KW-1185">Reference proteome</keyword>